<keyword evidence="3" id="KW-1003">Cell membrane</keyword>
<keyword evidence="9" id="KW-1185">Reference proteome</keyword>
<gene>
    <name evidence="8" type="ORF">V6242_00850</name>
</gene>
<accession>A0ABU9FZL8</accession>
<feature type="transmembrane region" description="Helical" evidence="7">
    <location>
        <begin position="111"/>
        <end position="129"/>
    </location>
</feature>
<feature type="transmembrane region" description="Helical" evidence="7">
    <location>
        <begin position="150"/>
        <end position="168"/>
    </location>
</feature>
<evidence type="ECO:0000256" key="5">
    <source>
        <dbReference type="ARBA" id="ARBA00022989"/>
    </source>
</evidence>
<dbReference type="Proteomes" id="UP001379949">
    <property type="component" value="Unassembled WGS sequence"/>
</dbReference>
<feature type="transmembrane region" description="Helical" evidence="7">
    <location>
        <begin position="7"/>
        <end position="28"/>
    </location>
</feature>
<organism evidence="8 9">
    <name type="scientific">Marinomonas arenicola</name>
    <dbReference type="NCBI Taxonomy" id="569601"/>
    <lineage>
        <taxon>Bacteria</taxon>
        <taxon>Pseudomonadati</taxon>
        <taxon>Pseudomonadota</taxon>
        <taxon>Gammaproteobacteria</taxon>
        <taxon>Oceanospirillales</taxon>
        <taxon>Oceanospirillaceae</taxon>
        <taxon>Marinomonas</taxon>
    </lineage>
</organism>
<feature type="transmembrane region" description="Helical" evidence="7">
    <location>
        <begin position="40"/>
        <end position="61"/>
    </location>
</feature>
<dbReference type="EMBL" id="JBAKAR010000001">
    <property type="protein sequence ID" value="MEL0611674.1"/>
    <property type="molecule type" value="Genomic_DNA"/>
</dbReference>
<comment type="subcellular location">
    <subcellularLocation>
        <location evidence="1">Cell membrane</location>
        <topology evidence="1">Multi-pass membrane protein</topology>
    </subcellularLocation>
</comment>
<evidence type="ECO:0000256" key="2">
    <source>
        <dbReference type="ARBA" id="ARBA00022448"/>
    </source>
</evidence>
<keyword evidence="4 7" id="KW-0812">Transmembrane</keyword>
<comment type="caution">
    <text evidence="8">The sequence shown here is derived from an EMBL/GenBank/DDBJ whole genome shotgun (WGS) entry which is preliminary data.</text>
</comment>
<evidence type="ECO:0000256" key="7">
    <source>
        <dbReference type="SAM" id="Phobius"/>
    </source>
</evidence>
<evidence type="ECO:0000313" key="8">
    <source>
        <dbReference type="EMBL" id="MEL0611674.1"/>
    </source>
</evidence>
<reference evidence="8 9" key="1">
    <citation type="submission" date="2024-02" db="EMBL/GenBank/DDBJ databases">
        <title>Bacteria isolated from the canopy kelp, Nereocystis luetkeana.</title>
        <authorList>
            <person name="Pfister C.A."/>
            <person name="Younker I.T."/>
            <person name="Light S.H."/>
        </authorList>
    </citation>
    <scope>NUCLEOTIDE SEQUENCE [LARGE SCALE GENOMIC DNA]</scope>
    <source>
        <strain evidence="8 9">TI.4.07</strain>
    </source>
</reference>
<dbReference type="Pfam" id="PF01891">
    <property type="entry name" value="CbiM"/>
    <property type="match status" value="1"/>
</dbReference>
<evidence type="ECO:0000256" key="6">
    <source>
        <dbReference type="ARBA" id="ARBA00023136"/>
    </source>
</evidence>
<dbReference type="Gene3D" id="1.10.1760.20">
    <property type="match status" value="1"/>
</dbReference>
<protein>
    <submittedName>
        <fullName evidence="8">Energy-coupling factor ABC transporter permease</fullName>
    </submittedName>
</protein>
<dbReference type="InterPro" id="IPR002751">
    <property type="entry name" value="CbiM/NikMN"/>
</dbReference>
<dbReference type="RefSeq" id="WP_341566030.1">
    <property type="nucleotide sequence ID" value="NZ_JBAKAR010000001.1"/>
</dbReference>
<name>A0ABU9FZL8_9GAMM</name>
<sequence length="224" mass="23900">MHIEPGVVTGAKIVLSYATAFAALGLSAKSSIDAIREHGLMTLLGRSIITSALVLFFFQVLPHQPVGVSEVHLILGSTLFLIFGPAAASIGLFMGLLIQGVFFAPFDLPQYGMNVTTLLLPLFAMAAVSRRVISERTAYVDIGYAQALKLSLTYQGGIVLWVAFWAFYGQGFAVSNVSAVASFGVAYLSVVLIEPLIDLAILAGAKGMKQVKCSPLLEQRLFNS</sequence>
<feature type="transmembrane region" description="Helical" evidence="7">
    <location>
        <begin position="73"/>
        <end position="99"/>
    </location>
</feature>
<evidence type="ECO:0000256" key="3">
    <source>
        <dbReference type="ARBA" id="ARBA00022475"/>
    </source>
</evidence>
<evidence type="ECO:0000313" key="9">
    <source>
        <dbReference type="Proteomes" id="UP001379949"/>
    </source>
</evidence>
<evidence type="ECO:0000256" key="4">
    <source>
        <dbReference type="ARBA" id="ARBA00022692"/>
    </source>
</evidence>
<feature type="transmembrane region" description="Helical" evidence="7">
    <location>
        <begin position="180"/>
        <end position="202"/>
    </location>
</feature>
<keyword evidence="5 7" id="KW-1133">Transmembrane helix</keyword>
<proteinExistence type="predicted"/>
<keyword evidence="2" id="KW-0813">Transport</keyword>
<keyword evidence="6 7" id="KW-0472">Membrane</keyword>
<evidence type="ECO:0000256" key="1">
    <source>
        <dbReference type="ARBA" id="ARBA00004651"/>
    </source>
</evidence>